<comment type="caution">
    <text evidence="2">The sequence shown here is derived from an EMBL/GenBank/DDBJ whole genome shotgun (WGS) entry which is preliminary data.</text>
</comment>
<feature type="transmembrane region" description="Helical" evidence="1">
    <location>
        <begin position="83"/>
        <end position="101"/>
    </location>
</feature>
<protein>
    <submittedName>
        <fullName evidence="2">YwaF family protein</fullName>
    </submittedName>
</protein>
<evidence type="ECO:0000256" key="1">
    <source>
        <dbReference type="SAM" id="Phobius"/>
    </source>
</evidence>
<keyword evidence="1" id="KW-0812">Transmembrane</keyword>
<accession>A0ABR7D9I2</accession>
<dbReference type="Proteomes" id="UP000596929">
    <property type="component" value="Unassembled WGS sequence"/>
</dbReference>
<proteinExistence type="predicted"/>
<gene>
    <name evidence="2" type="ORF">H8S20_03070</name>
</gene>
<evidence type="ECO:0000313" key="3">
    <source>
        <dbReference type="Proteomes" id="UP000596929"/>
    </source>
</evidence>
<dbReference type="Pfam" id="PF14808">
    <property type="entry name" value="TMEM164"/>
    <property type="match status" value="1"/>
</dbReference>
<feature type="transmembrane region" description="Helical" evidence="1">
    <location>
        <begin position="138"/>
        <end position="161"/>
    </location>
</feature>
<dbReference type="EMBL" id="JACOOO010000004">
    <property type="protein sequence ID" value="MBC5627867.1"/>
    <property type="molecule type" value="Genomic_DNA"/>
</dbReference>
<feature type="transmembrane region" description="Helical" evidence="1">
    <location>
        <begin position="221"/>
        <end position="243"/>
    </location>
</feature>
<feature type="transmembrane region" description="Helical" evidence="1">
    <location>
        <begin position="173"/>
        <end position="194"/>
    </location>
</feature>
<feature type="transmembrane region" description="Helical" evidence="1">
    <location>
        <begin position="113"/>
        <end position="132"/>
    </location>
</feature>
<keyword evidence="1" id="KW-0472">Membrane</keyword>
<evidence type="ECO:0000313" key="2">
    <source>
        <dbReference type="EMBL" id="MBC5627867.1"/>
    </source>
</evidence>
<keyword evidence="3" id="KW-1185">Reference proteome</keyword>
<feature type="transmembrane region" description="Helical" evidence="1">
    <location>
        <begin position="52"/>
        <end position="71"/>
    </location>
</feature>
<keyword evidence="1" id="KW-1133">Transmembrane helix</keyword>
<organism evidence="2 3">
    <name type="scientific">Clostridium hominis</name>
    <dbReference type="NCBI Taxonomy" id="2763036"/>
    <lineage>
        <taxon>Bacteria</taxon>
        <taxon>Bacillati</taxon>
        <taxon>Bacillota</taxon>
        <taxon>Clostridia</taxon>
        <taxon>Eubacteriales</taxon>
        <taxon>Clostridiaceae</taxon>
        <taxon>Clostridium</taxon>
    </lineage>
</organism>
<dbReference type="RefSeq" id="WP_186859256.1">
    <property type="nucleotide sequence ID" value="NZ_JACOOO010000004.1"/>
</dbReference>
<sequence>MYLLNQFWSPRKLYEPCGMFTNGHIQLLLLSMFILSILLFKSKKITDSQIIKVTKVFAVLISALEVIKIYFNFHYGYTWINAWFPMSYCSLFIYALWLSGYGKGKYKKMGEGFIAGVAIVAGGTYLLIPSTALTMYPVWHYLCMYSMLFHTLMIYMGILYIWKKEVNLNMSIYKMYSAFFLLFAAIAITINSVFESNLMFLREPSSIPVPLLHTLYNNSELGYTFLVFIVYLFIPYFATTYISKAIRRAKLNKQLEYDEEVVSLVN</sequence>
<name>A0ABR7D9I2_9CLOT</name>
<feature type="transmembrane region" description="Helical" evidence="1">
    <location>
        <begin position="20"/>
        <end position="40"/>
    </location>
</feature>
<reference evidence="2 3" key="1">
    <citation type="submission" date="2020-08" db="EMBL/GenBank/DDBJ databases">
        <title>Genome public.</title>
        <authorList>
            <person name="Liu C."/>
            <person name="Sun Q."/>
        </authorList>
    </citation>
    <scope>NUCLEOTIDE SEQUENCE [LARGE SCALE GENOMIC DNA]</scope>
    <source>
        <strain evidence="2 3">NSJ-6</strain>
    </source>
</reference>